<dbReference type="Proteomes" id="UP000027920">
    <property type="component" value="Unassembled WGS sequence"/>
</dbReference>
<dbReference type="InterPro" id="IPR022198">
    <property type="entry name" value="DUF3723"/>
</dbReference>
<name>A0A072NTW5_9EURO</name>
<organism evidence="2 3">
    <name type="scientific">Exophiala aquamarina CBS 119918</name>
    <dbReference type="NCBI Taxonomy" id="1182545"/>
    <lineage>
        <taxon>Eukaryota</taxon>
        <taxon>Fungi</taxon>
        <taxon>Dikarya</taxon>
        <taxon>Ascomycota</taxon>
        <taxon>Pezizomycotina</taxon>
        <taxon>Eurotiomycetes</taxon>
        <taxon>Chaetothyriomycetidae</taxon>
        <taxon>Chaetothyriales</taxon>
        <taxon>Herpotrichiellaceae</taxon>
        <taxon>Exophiala</taxon>
    </lineage>
</organism>
<feature type="region of interest" description="Disordered" evidence="1">
    <location>
        <begin position="354"/>
        <end position="425"/>
    </location>
</feature>
<sequence>MPTYPTRQLNHLPYTAKDVYRATRSYRHASPSALFQGLPSYADRGLKMLSKSEDIQQTFDEIMKSDGLNAKFPLGHLPKMFGPERNRGLIGNYVNHMVAGWKTVFEGIPNGLERLDPPTVRGIRLLAPAFTEDLMAVEDLLEESAIFGRFDPAEILQLMTNLNKVQEPLLDLESLVQDWKLMACCVSATRDLLASRAYDQMSCEQYHRLLRFAFEHIEDLVPSCVLISTPSAPVIDTWREFADLALQLQLEPIPFVPQVHPAPRRRPGSDRACEHPTRDILTQKRRQGRPDRRMQAQLRREHNASREHGGTRERPRRVSATSLRQSKIRAFLDPVDNDVSYSIDFPLDQYYGAASTTPPRSVPHQMTERPDSRAALSSRVRNTATQRRPSRSVTRRRSRSPRESLETRDALMPSRDRTSGTNEPARTYQEAIGSFPPFSPFPPSSRYSTLSGDAVDVDNVARMPIAGSEPHPTRSGSVLGRSPSSGRVAEPPADTISVYVLGRGGFRLLERVGRAEWRVKIGEYAGRYLLYDGEMRSHSSEQLRRAERQGQYPPSVFLLERGAQGVEIDENVRVAAKAVLFNHF</sequence>
<evidence type="ECO:0000313" key="2">
    <source>
        <dbReference type="EMBL" id="KEF50802.1"/>
    </source>
</evidence>
<dbReference type="OrthoDB" id="4227485at2759"/>
<evidence type="ECO:0000256" key="1">
    <source>
        <dbReference type="SAM" id="MobiDB-lite"/>
    </source>
</evidence>
<protein>
    <submittedName>
        <fullName evidence="2">Uncharacterized protein</fullName>
    </submittedName>
</protein>
<keyword evidence="3" id="KW-1185">Reference proteome</keyword>
<feature type="region of interest" description="Disordered" evidence="1">
    <location>
        <begin position="431"/>
        <end position="450"/>
    </location>
</feature>
<dbReference type="EMBL" id="AMGV01000090">
    <property type="protein sequence ID" value="KEF50802.1"/>
    <property type="molecule type" value="Genomic_DNA"/>
</dbReference>
<proteinExistence type="predicted"/>
<feature type="region of interest" description="Disordered" evidence="1">
    <location>
        <begin position="257"/>
        <end position="323"/>
    </location>
</feature>
<dbReference type="Pfam" id="PF12520">
    <property type="entry name" value="DUF3723"/>
    <property type="match status" value="1"/>
</dbReference>
<dbReference type="HOGENOM" id="CLU_466938_0_0_1"/>
<accession>A0A072NTW5</accession>
<evidence type="ECO:0000313" key="3">
    <source>
        <dbReference type="Proteomes" id="UP000027920"/>
    </source>
</evidence>
<dbReference type="RefSeq" id="XP_013253392.1">
    <property type="nucleotide sequence ID" value="XM_013397938.1"/>
</dbReference>
<comment type="caution">
    <text evidence="2">The sequence shown here is derived from an EMBL/GenBank/DDBJ whole genome shotgun (WGS) entry which is preliminary data.</text>
</comment>
<feature type="compositionally biased region" description="Basic residues" evidence="1">
    <location>
        <begin position="388"/>
        <end position="399"/>
    </location>
</feature>
<reference evidence="2 3" key="1">
    <citation type="submission" date="2013-03" db="EMBL/GenBank/DDBJ databases">
        <title>The Genome Sequence of Exophiala aquamarina CBS 119918.</title>
        <authorList>
            <consortium name="The Broad Institute Genomics Platform"/>
            <person name="Cuomo C."/>
            <person name="de Hoog S."/>
            <person name="Gorbushina A."/>
            <person name="Walker B."/>
            <person name="Young S.K."/>
            <person name="Zeng Q."/>
            <person name="Gargeya S."/>
            <person name="Fitzgerald M."/>
            <person name="Haas B."/>
            <person name="Abouelleil A."/>
            <person name="Allen A.W."/>
            <person name="Alvarado L."/>
            <person name="Arachchi H.M."/>
            <person name="Berlin A.M."/>
            <person name="Chapman S.B."/>
            <person name="Gainer-Dewar J."/>
            <person name="Goldberg J."/>
            <person name="Griggs A."/>
            <person name="Gujja S."/>
            <person name="Hansen M."/>
            <person name="Howarth C."/>
            <person name="Imamovic A."/>
            <person name="Ireland A."/>
            <person name="Larimer J."/>
            <person name="McCowan C."/>
            <person name="Murphy C."/>
            <person name="Pearson M."/>
            <person name="Poon T.W."/>
            <person name="Priest M."/>
            <person name="Roberts A."/>
            <person name="Saif S."/>
            <person name="Shea T."/>
            <person name="Sisk P."/>
            <person name="Sykes S."/>
            <person name="Wortman J."/>
            <person name="Nusbaum C."/>
            <person name="Birren B."/>
        </authorList>
    </citation>
    <scope>NUCLEOTIDE SEQUENCE [LARGE SCALE GENOMIC DNA]</scope>
    <source>
        <strain evidence="2 3">CBS 119918</strain>
    </source>
</reference>
<gene>
    <name evidence="2" type="ORF">A1O9_13145</name>
</gene>
<feature type="compositionally biased region" description="Basic and acidic residues" evidence="1">
    <location>
        <begin position="267"/>
        <end position="313"/>
    </location>
</feature>
<feature type="region of interest" description="Disordered" evidence="1">
    <location>
        <begin position="464"/>
        <end position="491"/>
    </location>
</feature>
<feature type="compositionally biased region" description="Basic and acidic residues" evidence="1">
    <location>
        <begin position="400"/>
        <end position="418"/>
    </location>
</feature>
<dbReference type="AlphaFoldDB" id="A0A072NTW5"/>
<dbReference type="GeneID" id="25288036"/>
<dbReference type="VEuPathDB" id="FungiDB:A1O9_13145"/>